<comment type="caution">
    <text evidence="2">The sequence shown here is derived from an EMBL/GenBank/DDBJ whole genome shotgun (WGS) entry which is preliminary data.</text>
</comment>
<evidence type="ECO:0000313" key="2">
    <source>
        <dbReference type="EMBL" id="PRC92826.1"/>
    </source>
</evidence>
<evidence type="ECO:0000313" key="3">
    <source>
        <dbReference type="Proteomes" id="UP000237839"/>
    </source>
</evidence>
<accession>A0A2S9GYU3</accession>
<organism evidence="2 3">
    <name type="scientific">Solimicrobium silvestre</name>
    <dbReference type="NCBI Taxonomy" id="2099400"/>
    <lineage>
        <taxon>Bacteria</taxon>
        <taxon>Pseudomonadati</taxon>
        <taxon>Pseudomonadota</taxon>
        <taxon>Betaproteobacteria</taxon>
        <taxon>Burkholderiales</taxon>
        <taxon>Oxalobacteraceae</taxon>
        <taxon>Solimicrobium</taxon>
    </lineage>
</organism>
<dbReference type="AlphaFoldDB" id="A0A2S9GYU3"/>
<proteinExistence type="predicted"/>
<protein>
    <submittedName>
        <fullName evidence="2">Uncharacterized protein</fullName>
    </submittedName>
</protein>
<reference evidence="2 3" key="1">
    <citation type="submission" date="2018-02" db="EMBL/GenBank/DDBJ databases">
        <title>Solimicrobium silvestre gen. nov., sp. nov., isolated from alpine forest soil.</title>
        <authorList>
            <person name="Margesin R."/>
            <person name="Albuquerque L."/>
            <person name="Zhang D.-C."/>
            <person name="Froufe H.J.C."/>
            <person name="Severino R."/>
            <person name="Roxo I."/>
            <person name="Egas C."/>
            <person name="Da Costa M.S."/>
        </authorList>
    </citation>
    <scope>NUCLEOTIDE SEQUENCE [LARGE SCALE GENOMIC DNA]</scope>
    <source>
        <strain evidence="2 3">S20-91</strain>
    </source>
</reference>
<dbReference type="RefSeq" id="WP_105532309.1">
    <property type="nucleotide sequence ID" value="NZ_PUGF01000011.1"/>
</dbReference>
<keyword evidence="3" id="KW-1185">Reference proteome</keyword>
<sequence>MNKMSLLLIVTTLGINYHNTQAQTSPDALLDLSKDISIETGEIPGFFSSPPGVDMLKNAIKNRDGSKTIKAGKQVPEANELNRKICESMGMKDVTNESDFTLGSGALFGGACSGTDVSRKLSTRAQPVPGKVGGRIFIPIPENDLTQSKPQPTMQYSPRAPTQIIPYPTTGSTPLN</sequence>
<dbReference type="EMBL" id="PUGF01000011">
    <property type="protein sequence ID" value="PRC92826.1"/>
    <property type="molecule type" value="Genomic_DNA"/>
</dbReference>
<feature type="compositionally biased region" description="Polar residues" evidence="1">
    <location>
        <begin position="144"/>
        <end position="156"/>
    </location>
</feature>
<evidence type="ECO:0000256" key="1">
    <source>
        <dbReference type="SAM" id="MobiDB-lite"/>
    </source>
</evidence>
<dbReference type="Proteomes" id="UP000237839">
    <property type="component" value="Unassembled WGS sequence"/>
</dbReference>
<name>A0A2S9GYU3_9BURK</name>
<feature type="region of interest" description="Disordered" evidence="1">
    <location>
        <begin position="142"/>
        <end position="176"/>
    </location>
</feature>
<gene>
    <name evidence="2" type="ORF">S2091_2556</name>
</gene>